<sequence length="170" mass="17293">EAAVTVVCASGHPWALLARDASLAARVWLAGARDSAARAAPDFAWLADGLAELAVLVEPSSGDGPVVEALKSALRPLVRRRCPFTSAVQVRDWCSTRAAACAGCGRELRGAAAGVARGAAAAAPGPARAQAARLPREPAGCVQRLAEPRVRGAEPASRLRLGQAKSVSAG</sequence>
<evidence type="ECO:0000313" key="3">
    <source>
        <dbReference type="Proteomes" id="UP001189429"/>
    </source>
</evidence>
<feature type="non-terminal residue" evidence="2">
    <location>
        <position position="1"/>
    </location>
</feature>
<keyword evidence="3" id="KW-1185">Reference proteome</keyword>
<evidence type="ECO:0000313" key="2">
    <source>
        <dbReference type="EMBL" id="CAK0847342.1"/>
    </source>
</evidence>
<feature type="region of interest" description="Disordered" evidence="1">
    <location>
        <begin position="150"/>
        <end position="170"/>
    </location>
</feature>
<comment type="caution">
    <text evidence="2">The sequence shown here is derived from an EMBL/GenBank/DDBJ whole genome shotgun (WGS) entry which is preliminary data.</text>
</comment>
<protein>
    <submittedName>
        <fullName evidence="2">Uncharacterized protein</fullName>
    </submittedName>
</protein>
<gene>
    <name evidence="2" type="ORF">PCOR1329_LOCUS40578</name>
</gene>
<dbReference type="Proteomes" id="UP001189429">
    <property type="component" value="Unassembled WGS sequence"/>
</dbReference>
<reference evidence="2" key="1">
    <citation type="submission" date="2023-10" db="EMBL/GenBank/DDBJ databases">
        <authorList>
            <person name="Chen Y."/>
            <person name="Shah S."/>
            <person name="Dougan E. K."/>
            <person name="Thang M."/>
            <person name="Chan C."/>
        </authorList>
    </citation>
    <scope>NUCLEOTIDE SEQUENCE [LARGE SCALE GENOMIC DNA]</scope>
</reference>
<name>A0ABN9TMS6_9DINO</name>
<evidence type="ECO:0000256" key="1">
    <source>
        <dbReference type="SAM" id="MobiDB-lite"/>
    </source>
</evidence>
<accession>A0ABN9TMS6</accession>
<proteinExistence type="predicted"/>
<dbReference type="EMBL" id="CAUYUJ010014893">
    <property type="protein sequence ID" value="CAK0847342.1"/>
    <property type="molecule type" value="Genomic_DNA"/>
</dbReference>
<organism evidence="2 3">
    <name type="scientific">Prorocentrum cordatum</name>
    <dbReference type="NCBI Taxonomy" id="2364126"/>
    <lineage>
        <taxon>Eukaryota</taxon>
        <taxon>Sar</taxon>
        <taxon>Alveolata</taxon>
        <taxon>Dinophyceae</taxon>
        <taxon>Prorocentrales</taxon>
        <taxon>Prorocentraceae</taxon>
        <taxon>Prorocentrum</taxon>
    </lineage>
</organism>
<feature type="non-terminal residue" evidence="2">
    <location>
        <position position="170"/>
    </location>
</feature>